<gene>
    <name evidence="2" type="ORF">SAMN05443544_2360</name>
</gene>
<proteinExistence type="predicted"/>
<dbReference type="Proteomes" id="UP000184699">
    <property type="component" value="Unassembled WGS sequence"/>
</dbReference>
<feature type="domain" description="Bacteriophage T5 Orf172 DNA-binding" evidence="1">
    <location>
        <begin position="120"/>
        <end position="188"/>
    </location>
</feature>
<dbReference type="AlphaFoldDB" id="A0A1N6G7M4"/>
<evidence type="ECO:0000313" key="2">
    <source>
        <dbReference type="EMBL" id="SIO03507.1"/>
    </source>
</evidence>
<name>A0A1N6G7M4_9MICO</name>
<protein>
    <recommendedName>
        <fullName evidence="1">Bacteriophage T5 Orf172 DNA-binding domain-containing protein</fullName>
    </recommendedName>
</protein>
<sequence>MRGAGVLHDASVVAISLADMNRADAPGRACSIRLDAGPCSAPVEAGAPLDLCTGHLLEAHDWVAGEVGVTDLLPGPCLVCGSRVGVAYPSGRICAICEWRVGDVPDGAVADPRVDVVYYLGYRDQIKIGTSGNPRVRFASLPHDEVLAFELGDRTVEQRRHAQFAAHRSPGTEWFDVHDELLAHIAELRLGVTDPWAQYDRWVSRRLAAQS</sequence>
<reference evidence="3" key="1">
    <citation type="submission" date="2016-11" db="EMBL/GenBank/DDBJ databases">
        <authorList>
            <person name="Varghese N."/>
            <person name="Submissions S."/>
        </authorList>
    </citation>
    <scope>NUCLEOTIDE SEQUENCE [LARGE SCALE GENOMIC DNA]</scope>
    <source>
        <strain evidence="3">DSM 8595</strain>
    </source>
</reference>
<organism evidence="2 3">
    <name type="scientific">Agromyces cerinus subsp. cerinus</name>
    <dbReference type="NCBI Taxonomy" id="232089"/>
    <lineage>
        <taxon>Bacteria</taxon>
        <taxon>Bacillati</taxon>
        <taxon>Actinomycetota</taxon>
        <taxon>Actinomycetes</taxon>
        <taxon>Micrococcales</taxon>
        <taxon>Microbacteriaceae</taxon>
        <taxon>Agromyces</taxon>
    </lineage>
</organism>
<dbReference type="InterPro" id="IPR018306">
    <property type="entry name" value="Phage_T5_Orf172_DNA-bd"/>
</dbReference>
<evidence type="ECO:0000259" key="1">
    <source>
        <dbReference type="SMART" id="SM00974"/>
    </source>
</evidence>
<dbReference type="SMART" id="SM00974">
    <property type="entry name" value="T5orf172"/>
    <property type="match status" value="1"/>
</dbReference>
<keyword evidence="3" id="KW-1185">Reference proteome</keyword>
<accession>A0A1N6G7M4</accession>
<evidence type="ECO:0000313" key="3">
    <source>
        <dbReference type="Proteomes" id="UP000184699"/>
    </source>
</evidence>
<dbReference type="Pfam" id="PF13455">
    <property type="entry name" value="MUG113"/>
    <property type="match status" value="1"/>
</dbReference>
<dbReference type="EMBL" id="FSRJ01000003">
    <property type="protein sequence ID" value="SIO03507.1"/>
    <property type="molecule type" value="Genomic_DNA"/>
</dbReference>